<comment type="caution">
    <text evidence="9">The sequence shown here is derived from an EMBL/GenBank/DDBJ whole genome shotgun (WGS) entry which is preliminary data.</text>
</comment>
<evidence type="ECO:0000256" key="6">
    <source>
        <dbReference type="ARBA" id="ARBA00022989"/>
    </source>
</evidence>
<dbReference type="RefSeq" id="WP_104715000.1">
    <property type="nucleotide sequence ID" value="NZ_PTRA01000004.1"/>
</dbReference>
<organism evidence="9 10">
    <name type="scientific">Siphonobacter curvatus</name>
    <dbReference type="NCBI Taxonomy" id="2094562"/>
    <lineage>
        <taxon>Bacteria</taxon>
        <taxon>Pseudomonadati</taxon>
        <taxon>Bacteroidota</taxon>
        <taxon>Cytophagia</taxon>
        <taxon>Cytophagales</taxon>
        <taxon>Cytophagaceae</taxon>
        <taxon>Siphonobacter</taxon>
    </lineage>
</organism>
<feature type="transmembrane region" description="Helical" evidence="8">
    <location>
        <begin position="91"/>
        <end position="108"/>
    </location>
</feature>
<keyword evidence="4" id="KW-0808">Transferase</keyword>
<accession>A0A2S7IHR8</accession>
<dbReference type="PANTHER" id="PTHR33908">
    <property type="entry name" value="MANNOSYLTRANSFERASE YKCB-RELATED"/>
    <property type="match status" value="1"/>
</dbReference>
<feature type="transmembrane region" description="Helical" evidence="8">
    <location>
        <begin position="6"/>
        <end position="25"/>
    </location>
</feature>
<evidence type="ECO:0000256" key="7">
    <source>
        <dbReference type="ARBA" id="ARBA00023136"/>
    </source>
</evidence>
<evidence type="ECO:0000256" key="3">
    <source>
        <dbReference type="ARBA" id="ARBA00022676"/>
    </source>
</evidence>
<keyword evidence="3" id="KW-0328">Glycosyltransferase</keyword>
<protein>
    <submittedName>
        <fullName evidence="9">Uncharacterized protein</fullName>
    </submittedName>
</protein>
<evidence type="ECO:0000313" key="9">
    <source>
        <dbReference type="EMBL" id="PQA55534.1"/>
    </source>
</evidence>
<comment type="subcellular location">
    <subcellularLocation>
        <location evidence="1">Cell membrane</location>
        <topology evidence="1">Multi-pass membrane protein</topology>
    </subcellularLocation>
</comment>
<feature type="transmembrane region" description="Helical" evidence="8">
    <location>
        <begin position="120"/>
        <end position="150"/>
    </location>
</feature>
<feature type="transmembrane region" description="Helical" evidence="8">
    <location>
        <begin position="283"/>
        <end position="301"/>
    </location>
</feature>
<sequence>MSLFSVRVYHYLIFLFIGLILLTFYHRTEHFDDAWFAEQSYWFLKDGKVRSELFRGFLQWEERIYIFHKLFIYTGAFLMGLVGFSVAGSKLISILFGFIAAGLIWKYTERGSREEQGFALLLYLACGTLIKYFCVNRPEIMCMTLGFASYLCLDRPGGRAPYVVWAGVLAGLAALTHLNGLIYLAAGTLWLLIRTDWRKTFVFASIGGLVLSLYLIDALLDQQMDRMVWQFMEDPAMQYTRTLSDKLKMMVNYHQLFFHSHHEAALTAPVLLTVLFGRKHLSLTQPIVLYLTLLVILFWLLTKSTFAFYILLFVPWFVILVATYAPAFIVTRVQQRIARGVVVVYVVIGLITIGEVLYENYTIPYQQTYNEQLTRFMPEKNSKVIAPLSFFFGQMENYQIRSLSYYCSLRDRPPLTLPEFFEMAKQEGVKYIISDDPLNSSYSIPLDTPERMGAYTQVFKDERTVVYQYNP</sequence>
<keyword evidence="2" id="KW-1003">Cell membrane</keyword>
<evidence type="ECO:0000256" key="1">
    <source>
        <dbReference type="ARBA" id="ARBA00004651"/>
    </source>
</evidence>
<feature type="transmembrane region" description="Helical" evidence="8">
    <location>
        <begin position="64"/>
        <end position="85"/>
    </location>
</feature>
<dbReference type="GO" id="GO:0005886">
    <property type="term" value="C:plasma membrane"/>
    <property type="evidence" value="ECO:0007669"/>
    <property type="project" value="UniProtKB-SubCell"/>
</dbReference>
<dbReference type="EMBL" id="PTRA01000004">
    <property type="protein sequence ID" value="PQA55534.1"/>
    <property type="molecule type" value="Genomic_DNA"/>
</dbReference>
<dbReference type="AlphaFoldDB" id="A0A2S7IHR8"/>
<keyword evidence="6 8" id="KW-1133">Transmembrane helix</keyword>
<dbReference type="PANTHER" id="PTHR33908:SF11">
    <property type="entry name" value="MEMBRANE PROTEIN"/>
    <property type="match status" value="1"/>
</dbReference>
<dbReference type="GO" id="GO:0009103">
    <property type="term" value="P:lipopolysaccharide biosynthetic process"/>
    <property type="evidence" value="ECO:0007669"/>
    <property type="project" value="UniProtKB-ARBA"/>
</dbReference>
<feature type="transmembrane region" description="Helical" evidence="8">
    <location>
        <begin position="337"/>
        <end position="358"/>
    </location>
</feature>
<evidence type="ECO:0000313" key="10">
    <source>
        <dbReference type="Proteomes" id="UP000239590"/>
    </source>
</evidence>
<proteinExistence type="predicted"/>
<feature type="transmembrane region" description="Helical" evidence="8">
    <location>
        <begin position="307"/>
        <end position="330"/>
    </location>
</feature>
<reference evidence="10" key="1">
    <citation type="submission" date="2018-02" db="EMBL/GenBank/DDBJ databases">
        <title>Genome sequencing of Solimonas sp. HR-BB.</title>
        <authorList>
            <person name="Lee Y."/>
            <person name="Jeon C.O."/>
        </authorList>
    </citation>
    <scope>NUCLEOTIDE SEQUENCE [LARGE SCALE GENOMIC DNA]</scope>
    <source>
        <strain evidence="10">HR-U</strain>
    </source>
</reference>
<evidence type="ECO:0000256" key="4">
    <source>
        <dbReference type="ARBA" id="ARBA00022679"/>
    </source>
</evidence>
<evidence type="ECO:0000256" key="8">
    <source>
        <dbReference type="SAM" id="Phobius"/>
    </source>
</evidence>
<dbReference type="InterPro" id="IPR050297">
    <property type="entry name" value="LipidA_mod_glycosyltrf_83"/>
</dbReference>
<dbReference type="OrthoDB" id="939363at2"/>
<name>A0A2S7IHR8_9BACT</name>
<gene>
    <name evidence="9" type="ORF">C5O19_19130</name>
</gene>
<keyword evidence="7 8" id="KW-0472">Membrane</keyword>
<dbReference type="Proteomes" id="UP000239590">
    <property type="component" value="Unassembled WGS sequence"/>
</dbReference>
<feature type="transmembrane region" description="Helical" evidence="8">
    <location>
        <begin position="162"/>
        <end position="193"/>
    </location>
</feature>
<evidence type="ECO:0000256" key="5">
    <source>
        <dbReference type="ARBA" id="ARBA00022692"/>
    </source>
</evidence>
<feature type="transmembrane region" description="Helical" evidence="8">
    <location>
        <begin position="200"/>
        <end position="220"/>
    </location>
</feature>
<keyword evidence="5 8" id="KW-0812">Transmembrane</keyword>
<keyword evidence="10" id="KW-1185">Reference proteome</keyword>
<dbReference type="GO" id="GO:0016763">
    <property type="term" value="F:pentosyltransferase activity"/>
    <property type="evidence" value="ECO:0007669"/>
    <property type="project" value="TreeGrafter"/>
</dbReference>
<evidence type="ECO:0000256" key="2">
    <source>
        <dbReference type="ARBA" id="ARBA00022475"/>
    </source>
</evidence>